<evidence type="ECO:0000313" key="2">
    <source>
        <dbReference type="EMBL" id="TCP63836.1"/>
    </source>
</evidence>
<dbReference type="AlphaFoldDB" id="A0A4V2SWW4"/>
<gene>
    <name evidence="2" type="ORF">EDD57_1469</name>
</gene>
<dbReference type="EMBL" id="SLXV01000046">
    <property type="protein sequence ID" value="TCP63836.1"/>
    <property type="molecule type" value="Genomic_DNA"/>
</dbReference>
<feature type="domain" description="DUF4397" evidence="1">
    <location>
        <begin position="67"/>
        <end position="183"/>
    </location>
</feature>
<keyword evidence="3" id="KW-1185">Reference proteome</keyword>
<proteinExistence type="predicted"/>
<name>A0A4V2SWW4_9BACL</name>
<evidence type="ECO:0000313" key="3">
    <source>
        <dbReference type="Proteomes" id="UP000294746"/>
    </source>
</evidence>
<dbReference type="RefSeq" id="WP_165873807.1">
    <property type="nucleotide sequence ID" value="NZ_SLXV01000046.1"/>
</dbReference>
<sequence>MSWKKLFGKAIRNKLLADYYRDRDESKHKIYNEEYQKHLETFVSQYEGMHPNSIYQADSGRSKEMGSVRVLHASTYESVPVDVYVNQKPVVRNLPFSGITEYFSLPPGEYQMHIFPAGRQDEAILSQSVTIRSRRAYTLNTADIGTDLGVELLSYEDDLRKVPRRSKVRLIHVSSDMERVDIAVKGGNVLFSDVDFKEARFITLNPGIYTWEVRPAGRKEAEFTIPNITLKSGKDYTIFTLGRVSESPALQVVMVEDTLECER</sequence>
<dbReference type="InterPro" id="IPR025510">
    <property type="entry name" value="DUF4397"/>
</dbReference>
<organism evidence="2 3">
    <name type="scientific">Baia soyae</name>
    <dbReference type="NCBI Taxonomy" id="1544746"/>
    <lineage>
        <taxon>Bacteria</taxon>
        <taxon>Bacillati</taxon>
        <taxon>Bacillota</taxon>
        <taxon>Bacilli</taxon>
        <taxon>Bacillales</taxon>
        <taxon>Thermoactinomycetaceae</taxon>
        <taxon>Baia</taxon>
    </lineage>
</organism>
<accession>A0A4V2SWW4</accession>
<evidence type="ECO:0000259" key="1">
    <source>
        <dbReference type="Pfam" id="PF14344"/>
    </source>
</evidence>
<dbReference type="Pfam" id="PF14344">
    <property type="entry name" value="DUF4397"/>
    <property type="match status" value="1"/>
</dbReference>
<comment type="caution">
    <text evidence="2">The sequence shown here is derived from an EMBL/GenBank/DDBJ whole genome shotgun (WGS) entry which is preliminary data.</text>
</comment>
<dbReference type="Proteomes" id="UP000294746">
    <property type="component" value="Unassembled WGS sequence"/>
</dbReference>
<protein>
    <submittedName>
        <fullName evidence="2">Uncharacterized protein DUF4397</fullName>
    </submittedName>
</protein>
<reference evidence="2 3" key="1">
    <citation type="submission" date="2019-03" db="EMBL/GenBank/DDBJ databases">
        <title>Genomic Encyclopedia of Type Strains, Phase IV (KMG-IV): sequencing the most valuable type-strain genomes for metagenomic binning, comparative biology and taxonomic classification.</title>
        <authorList>
            <person name="Goeker M."/>
        </authorList>
    </citation>
    <scope>NUCLEOTIDE SEQUENCE [LARGE SCALE GENOMIC DNA]</scope>
    <source>
        <strain evidence="2 3">DSM 46831</strain>
    </source>
</reference>